<organism evidence="2 3">
    <name type="scientific">Phytophthora palmivora</name>
    <dbReference type="NCBI Taxonomy" id="4796"/>
    <lineage>
        <taxon>Eukaryota</taxon>
        <taxon>Sar</taxon>
        <taxon>Stramenopiles</taxon>
        <taxon>Oomycota</taxon>
        <taxon>Peronosporomycetes</taxon>
        <taxon>Peronosporales</taxon>
        <taxon>Peronosporaceae</taxon>
        <taxon>Phytophthora</taxon>
    </lineage>
</organism>
<dbReference type="InterPro" id="IPR030392">
    <property type="entry name" value="S74_ICA"/>
</dbReference>
<dbReference type="EMBL" id="NCKW01001635">
    <property type="protein sequence ID" value="POM79403.1"/>
    <property type="molecule type" value="Genomic_DNA"/>
</dbReference>
<protein>
    <recommendedName>
        <fullName evidence="1">Peptidase S74 domain-containing protein</fullName>
    </recommendedName>
</protein>
<keyword evidence="3" id="KW-1185">Reference proteome</keyword>
<evidence type="ECO:0000259" key="1">
    <source>
        <dbReference type="Pfam" id="PF13884"/>
    </source>
</evidence>
<name>A0A2P4YNL0_9STRA</name>
<comment type="caution">
    <text evidence="2">The sequence shown here is derived from an EMBL/GenBank/DDBJ whole genome shotgun (WGS) entry which is preliminary data.</text>
</comment>
<gene>
    <name evidence="2" type="ORF">PHPALM_2944</name>
</gene>
<sequence>MPIFMESSNASPIGFGLQLSNATNATSTNSAYFGTTTGNDLVLMTTNTRRVTVSSAESVSKLDRHRPLCTSLDQTHTRLALAEHQIVINTIITLDHYDKLEPVGYNWKGETKAKLGLIAQDAKKVCGEMVSIMLNENMKEERDNDLEGYQYTLDYSQLGALNAAVITLLIKK</sequence>
<evidence type="ECO:0000313" key="3">
    <source>
        <dbReference type="Proteomes" id="UP000237271"/>
    </source>
</evidence>
<dbReference type="AlphaFoldDB" id="A0A2P4YNL0"/>
<dbReference type="Proteomes" id="UP000237271">
    <property type="component" value="Unassembled WGS sequence"/>
</dbReference>
<feature type="domain" description="Peptidase S74" evidence="1">
    <location>
        <begin position="93"/>
        <end position="130"/>
    </location>
</feature>
<accession>A0A2P4YNL0</accession>
<proteinExistence type="predicted"/>
<dbReference type="Pfam" id="PF13884">
    <property type="entry name" value="Peptidase_S74"/>
    <property type="match status" value="1"/>
</dbReference>
<evidence type="ECO:0000313" key="2">
    <source>
        <dbReference type="EMBL" id="POM79403.1"/>
    </source>
</evidence>
<dbReference type="OrthoDB" id="109072at2759"/>
<reference evidence="2 3" key="1">
    <citation type="journal article" date="2017" name="Genome Biol. Evol.">
        <title>Phytophthora megakarya and P. palmivora, closely related causal agents of cacao black pod rot, underwent increases in genome sizes and gene numbers by different mechanisms.</title>
        <authorList>
            <person name="Ali S.S."/>
            <person name="Shao J."/>
            <person name="Lary D.J."/>
            <person name="Kronmiller B."/>
            <person name="Shen D."/>
            <person name="Strem M.D."/>
            <person name="Amoako-Attah I."/>
            <person name="Akrofi A.Y."/>
            <person name="Begoude B.A."/>
            <person name="Ten Hoopen G.M."/>
            <person name="Coulibaly K."/>
            <person name="Kebe B.I."/>
            <person name="Melnick R.L."/>
            <person name="Guiltinan M.J."/>
            <person name="Tyler B.M."/>
            <person name="Meinhardt L.W."/>
            <person name="Bailey B.A."/>
        </authorList>
    </citation>
    <scope>NUCLEOTIDE SEQUENCE [LARGE SCALE GENOMIC DNA]</scope>
    <source>
        <strain evidence="3">sbr112.9</strain>
    </source>
</reference>